<proteinExistence type="predicted"/>
<dbReference type="PIRSF" id="PIRSF004789">
    <property type="entry name" value="DR1281"/>
    <property type="match status" value="1"/>
</dbReference>
<reference evidence="3 4" key="1">
    <citation type="submission" date="2015-03" db="EMBL/GenBank/DDBJ databases">
        <title>Genome sequence of Mycoplasma meleagridis strain ATCC 25294.</title>
        <authorList>
            <person name="Yacoub E."/>
            <person name="Blanchard A."/>
            <person name="Sirand-Pugnet P."/>
            <person name="Mardassi B.B.A."/>
        </authorList>
    </citation>
    <scope>NUCLEOTIDE SEQUENCE [LARGE SCALE GENOMIC DNA]</scope>
    <source>
        <strain evidence="3 4">ATCC 25294</strain>
    </source>
</reference>
<feature type="binding site" evidence="2">
    <location>
        <position position="43"/>
    </location>
    <ligand>
        <name>Fe cation</name>
        <dbReference type="ChEBI" id="CHEBI:24875"/>
        <label>1</label>
    </ligand>
</feature>
<dbReference type="EMBL" id="JZXN01000002">
    <property type="protein sequence ID" value="KKB27081.1"/>
    <property type="molecule type" value="Genomic_DNA"/>
</dbReference>
<organism evidence="3 4">
    <name type="scientific">Mycoplasmopsis meleagridis ATCC 25294</name>
    <dbReference type="NCBI Taxonomy" id="1264554"/>
    <lineage>
        <taxon>Bacteria</taxon>
        <taxon>Bacillati</taxon>
        <taxon>Mycoplasmatota</taxon>
        <taxon>Mycoplasmoidales</taxon>
        <taxon>Metamycoplasmataceae</taxon>
        <taxon>Mycoplasmopsis</taxon>
    </lineage>
</organism>
<feature type="binding site" evidence="2">
    <location>
        <position position="44"/>
    </location>
    <ligand>
        <name>Fe cation</name>
        <dbReference type="ChEBI" id="CHEBI:24875"/>
        <label>1</label>
    </ligand>
</feature>
<feature type="binding site" evidence="2">
    <location>
        <position position="187"/>
    </location>
    <ligand>
        <name>Fe cation</name>
        <dbReference type="ChEBI" id="CHEBI:24875"/>
        <label>1</label>
    </ligand>
</feature>
<dbReference type="Proteomes" id="UP000033750">
    <property type="component" value="Unassembled WGS sequence"/>
</dbReference>
<feature type="binding site" evidence="2">
    <location>
        <position position="185"/>
    </location>
    <ligand>
        <name>Fe cation</name>
        <dbReference type="ChEBI" id="CHEBI:24875"/>
        <label>2</label>
    </ligand>
</feature>
<dbReference type="Pfam" id="PF13277">
    <property type="entry name" value="YmdB"/>
    <property type="match status" value="1"/>
</dbReference>
<dbReference type="RefSeq" id="WP_046096689.1">
    <property type="nucleotide sequence ID" value="NZ_JZXN01000002.1"/>
</dbReference>
<dbReference type="PATRIC" id="fig|1264554.4.peg.15"/>
<evidence type="ECO:0000313" key="3">
    <source>
        <dbReference type="EMBL" id="KKB27081.1"/>
    </source>
</evidence>
<feature type="binding site" evidence="2">
    <location>
        <position position="71"/>
    </location>
    <ligand>
        <name>Fe cation</name>
        <dbReference type="ChEBI" id="CHEBI:24875"/>
        <label>2</label>
    </ligand>
</feature>
<dbReference type="NCBIfam" id="TIGR00282">
    <property type="entry name" value="TIGR00282 family metallophosphoesterase"/>
    <property type="match status" value="1"/>
</dbReference>
<comment type="caution">
    <text evidence="3">The sequence shown here is derived from an EMBL/GenBank/DDBJ whole genome shotgun (WGS) entry which is preliminary data.</text>
</comment>
<evidence type="ECO:0000313" key="4">
    <source>
        <dbReference type="Proteomes" id="UP000033750"/>
    </source>
</evidence>
<dbReference type="GO" id="GO:0046872">
    <property type="term" value="F:metal ion binding"/>
    <property type="evidence" value="ECO:0007669"/>
    <property type="project" value="UniProtKB-KW"/>
</dbReference>
<dbReference type="Gene3D" id="3.60.21.10">
    <property type="match status" value="1"/>
</dbReference>
<sequence>MNKKLKILFIGDIFGEPGIKIVEKYLPNLIKEKKIDFVIAQAENVSGRKGFAKKDYLRLKKAGINYFTLGNHVWANDEILTFINNNDLSRPANVDNSYPGKGSQIVKINNKTLRITALMGITFNKLLFPWKEETANNFFDCIDNILNYQERADFHFIDFHAETTSEKNVLALYLDGKIDALVGTHTHVQTNDARILPNKTCFISDVGMCGPINSAIGANFEEVYLKMRYQKNVKFKVSSNKSQFNGVLISLNSINKDKNSIKTINFHE</sequence>
<dbReference type="PANTHER" id="PTHR36303:SF1">
    <property type="entry name" value="2',3'-CYCLIC-NUCLEOTIDE 2'-PHOSPHODIESTERASE"/>
    <property type="match status" value="1"/>
</dbReference>
<name>A0A0F5H198_9BACT</name>
<dbReference type="InterPro" id="IPR005235">
    <property type="entry name" value="YmdB-like"/>
</dbReference>
<dbReference type="InterPro" id="IPR029052">
    <property type="entry name" value="Metallo-depent_PP-like"/>
</dbReference>
<keyword evidence="4" id="KW-1185">Reference proteome</keyword>
<gene>
    <name evidence="3" type="ORF">MMELEA_02470</name>
</gene>
<feature type="binding site" evidence="2">
    <location>
        <position position="12"/>
    </location>
    <ligand>
        <name>Fe cation</name>
        <dbReference type="ChEBI" id="CHEBI:24875"/>
        <label>1</label>
    </ligand>
</feature>
<feature type="binding site" evidence="2">
    <location>
        <position position="43"/>
    </location>
    <ligand>
        <name>Fe cation</name>
        <dbReference type="ChEBI" id="CHEBI:24875"/>
        <label>2</label>
    </ligand>
</feature>
<accession>A0A0F5H198</accession>
<feature type="active site" description="Proton donor" evidence="1">
    <location>
        <position position="72"/>
    </location>
</feature>
<dbReference type="STRING" id="29561.MM26B8_03240"/>
<keyword evidence="2" id="KW-0479">Metal-binding</keyword>
<feature type="binding site" evidence="2">
    <location>
        <position position="160"/>
    </location>
    <ligand>
        <name>Fe cation</name>
        <dbReference type="ChEBI" id="CHEBI:24875"/>
        <label>2</label>
    </ligand>
</feature>
<dbReference type="SUPFAM" id="SSF56300">
    <property type="entry name" value="Metallo-dependent phosphatases"/>
    <property type="match status" value="1"/>
</dbReference>
<dbReference type="OrthoDB" id="9801109at2"/>
<dbReference type="GO" id="GO:0004113">
    <property type="term" value="F:2',3'-cyclic-nucleotide 3'-phosphodiesterase activity"/>
    <property type="evidence" value="ECO:0007669"/>
    <property type="project" value="TreeGrafter"/>
</dbReference>
<evidence type="ECO:0000256" key="1">
    <source>
        <dbReference type="PIRSR" id="PIRSR004789-50"/>
    </source>
</evidence>
<protein>
    <submittedName>
        <fullName evidence="3">Phosphoesterase</fullName>
    </submittedName>
</protein>
<dbReference type="PANTHER" id="PTHR36303">
    <property type="entry name" value="2',3'-CYCLIC-NUCLEOTIDE 2'-PHOSPHODIESTERASE"/>
    <property type="match status" value="1"/>
</dbReference>
<dbReference type="AlphaFoldDB" id="A0A0F5H198"/>
<evidence type="ECO:0000256" key="2">
    <source>
        <dbReference type="PIRSR" id="PIRSR004789-51"/>
    </source>
</evidence>